<keyword evidence="2" id="KW-1185">Reference proteome</keyword>
<reference evidence="1" key="2">
    <citation type="submission" date="2020-09" db="EMBL/GenBank/DDBJ databases">
        <authorList>
            <person name="Sun Q."/>
            <person name="Ohkuma M."/>
        </authorList>
    </citation>
    <scope>NUCLEOTIDE SEQUENCE</scope>
    <source>
        <strain evidence="1">JCM 4956</strain>
    </source>
</reference>
<sequence>MACAANALAHVAAHLAEADETELHQVVPSLATWQDGTFVPAYEPKPGRSRTSVGTAAQTYGPTCGFGQPLSRTGMIRYL</sequence>
<dbReference type="Proteomes" id="UP000645555">
    <property type="component" value="Unassembled WGS sequence"/>
</dbReference>
<evidence type="ECO:0000313" key="1">
    <source>
        <dbReference type="EMBL" id="GGX78451.1"/>
    </source>
</evidence>
<proteinExistence type="predicted"/>
<protein>
    <submittedName>
        <fullName evidence="1">Uncharacterized protein</fullName>
    </submittedName>
</protein>
<dbReference type="AlphaFoldDB" id="A0A918NLB0"/>
<name>A0A918NLB0_9ACTN</name>
<gene>
    <name evidence="1" type="ORF">GCM10010515_52730</name>
</gene>
<accession>A0A918NLB0</accession>
<organism evidence="1 2">
    <name type="scientific">Streptomyces fructofermentans</name>
    <dbReference type="NCBI Taxonomy" id="152141"/>
    <lineage>
        <taxon>Bacteria</taxon>
        <taxon>Bacillati</taxon>
        <taxon>Actinomycetota</taxon>
        <taxon>Actinomycetes</taxon>
        <taxon>Kitasatosporales</taxon>
        <taxon>Streptomycetaceae</taxon>
        <taxon>Streptomyces</taxon>
    </lineage>
</organism>
<reference evidence="1" key="1">
    <citation type="journal article" date="2014" name="Int. J. Syst. Evol. Microbiol.">
        <title>Complete genome sequence of Corynebacterium casei LMG S-19264T (=DSM 44701T), isolated from a smear-ripened cheese.</title>
        <authorList>
            <consortium name="US DOE Joint Genome Institute (JGI-PGF)"/>
            <person name="Walter F."/>
            <person name="Albersmeier A."/>
            <person name="Kalinowski J."/>
            <person name="Ruckert C."/>
        </authorList>
    </citation>
    <scope>NUCLEOTIDE SEQUENCE</scope>
    <source>
        <strain evidence="1">JCM 4956</strain>
    </source>
</reference>
<dbReference type="EMBL" id="BMWD01000021">
    <property type="protein sequence ID" value="GGX78451.1"/>
    <property type="molecule type" value="Genomic_DNA"/>
</dbReference>
<evidence type="ECO:0000313" key="2">
    <source>
        <dbReference type="Proteomes" id="UP000645555"/>
    </source>
</evidence>
<comment type="caution">
    <text evidence="1">The sequence shown here is derived from an EMBL/GenBank/DDBJ whole genome shotgun (WGS) entry which is preliminary data.</text>
</comment>